<keyword evidence="2" id="KW-1185">Reference proteome</keyword>
<reference evidence="1 2" key="1">
    <citation type="journal article" date="2009" name="Nature">
        <title>The Sorghum bicolor genome and the diversification of grasses.</title>
        <authorList>
            <person name="Paterson A.H."/>
            <person name="Bowers J.E."/>
            <person name="Bruggmann R."/>
            <person name="Dubchak I."/>
            <person name="Grimwood J."/>
            <person name="Gundlach H."/>
            <person name="Haberer G."/>
            <person name="Hellsten U."/>
            <person name="Mitros T."/>
            <person name="Poliakov A."/>
            <person name="Schmutz J."/>
            <person name="Spannagl M."/>
            <person name="Tang H."/>
            <person name="Wang X."/>
            <person name="Wicker T."/>
            <person name="Bharti A.K."/>
            <person name="Chapman J."/>
            <person name="Feltus F.A."/>
            <person name="Gowik U."/>
            <person name="Grigoriev I.V."/>
            <person name="Lyons E."/>
            <person name="Maher C.A."/>
            <person name="Martis M."/>
            <person name="Narechania A."/>
            <person name="Otillar R.P."/>
            <person name="Penning B.W."/>
            <person name="Salamov A.A."/>
            <person name="Wang Y."/>
            <person name="Zhang L."/>
            <person name="Carpita N.C."/>
            <person name="Freeling M."/>
            <person name="Gingle A.R."/>
            <person name="Hash C.T."/>
            <person name="Keller B."/>
            <person name="Klein P."/>
            <person name="Kresovich S."/>
            <person name="McCann M.C."/>
            <person name="Ming R."/>
            <person name="Peterson D.G."/>
            <person name="Mehboob-ur-Rahman"/>
            <person name="Ware D."/>
            <person name="Westhoff P."/>
            <person name="Mayer K.F."/>
            <person name="Messing J."/>
            <person name="Rokhsar D.S."/>
        </authorList>
    </citation>
    <scope>NUCLEOTIDE SEQUENCE [LARGE SCALE GENOMIC DNA]</scope>
    <source>
        <strain evidence="2">cv. BTx623</strain>
    </source>
</reference>
<dbReference type="EMBL" id="CM000764">
    <property type="protein sequence ID" value="KXG27937.1"/>
    <property type="molecule type" value="Genomic_DNA"/>
</dbReference>
<dbReference type="AlphaFoldDB" id="A0A1B6PQJ3"/>
<evidence type="ECO:0000313" key="2">
    <source>
        <dbReference type="Proteomes" id="UP000000768"/>
    </source>
</evidence>
<sequence>MRNQIKEKYYTRNFELRRKSVKQCHVVTRLFQILTTLWTHFINCFKRMSLRDEEMGHGYSLSKSQIAKGLKQFLEEEDRSILSYRYYLSLSA</sequence>
<proteinExistence type="predicted"/>
<protein>
    <submittedName>
        <fullName evidence="1">Uncharacterized protein</fullName>
    </submittedName>
</protein>
<accession>A0A1B6PQJ3</accession>
<dbReference type="InParanoid" id="A0A1B6PQJ3"/>
<organism evidence="1 2">
    <name type="scientific">Sorghum bicolor</name>
    <name type="common">Sorghum</name>
    <name type="synonym">Sorghum vulgare</name>
    <dbReference type="NCBI Taxonomy" id="4558"/>
    <lineage>
        <taxon>Eukaryota</taxon>
        <taxon>Viridiplantae</taxon>
        <taxon>Streptophyta</taxon>
        <taxon>Embryophyta</taxon>
        <taxon>Tracheophyta</taxon>
        <taxon>Spermatophyta</taxon>
        <taxon>Magnoliopsida</taxon>
        <taxon>Liliopsida</taxon>
        <taxon>Poales</taxon>
        <taxon>Poaceae</taxon>
        <taxon>PACMAD clade</taxon>
        <taxon>Panicoideae</taxon>
        <taxon>Andropogonodae</taxon>
        <taxon>Andropogoneae</taxon>
        <taxon>Sorghinae</taxon>
        <taxon>Sorghum</taxon>
    </lineage>
</organism>
<dbReference type="Gramene" id="KXG27937">
    <property type="protein sequence ID" value="KXG27937"/>
    <property type="gene ID" value="SORBI_3005G065800"/>
</dbReference>
<gene>
    <name evidence="1" type="ORF">SORBI_3005G065800</name>
</gene>
<reference evidence="2" key="2">
    <citation type="journal article" date="2018" name="Plant J.">
        <title>The Sorghum bicolor reference genome: improved assembly, gene annotations, a transcriptome atlas, and signatures of genome organization.</title>
        <authorList>
            <person name="McCormick R.F."/>
            <person name="Truong S.K."/>
            <person name="Sreedasyam A."/>
            <person name="Jenkins J."/>
            <person name="Shu S."/>
            <person name="Sims D."/>
            <person name="Kennedy M."/>
            <person name="Amirebrahimi M."/>
            <person name="Weers B.D."/>
            <person name="McKinley B."/>
            <person name="Mattison A."/>
            <person name="Morishige D.T."/>
            <person name="Grimwood J."/>
            <person name="Schmutz J."/>
            <person name="Mullet J.E."/>
        </authorList>
    </citation>
    <scope>NUCLEOTIDE SEQUENCE [LARGE SCALE GENOMIC DNA]</scope>
    <source>
        <strain evidence="2">cv. BTx623</strain>
    </source>
</reference>
<evidence type="ECO:0000313" key="1">
    <source>
        <dbReference type="EMBL" id="KXG27937.1"/>
    </source>
</evidence>
<dbReference type="Proteomes" id="UP000000768">
    <property type="component" value="Chromosome 5"/>
</dbReference>
<name>A0A1B6PQJ3_SORBI</name>